<organism evidence="6 7">
    <name type="scientific">Lujinxingia vulgaris</name>
    <dbReference type="NCBI Taxonomy" id="2600176"/>
    <lineage>
        <taxon>Bacteria</taxon>
        <taxon>Deltaproteobacteria</taxon>
        <taxon>Bradymonadales</taxon>
        <taxon>Lujinxingiaceae</taxon>
        <taxon>Lujinxingia</taxon>
    </lineage>
</organism>
<keyword evidence="4 5" id="KW-0472">Membrane</keyword>
<evidence type="ECO:0000313" key="6">
    <source>
        <dbReference type="EMBL" id="TXD39773.1"/>
    </source>
</evidence>
<accession>A0A5C6XCM9</accession>
<dbReference type="Proteomes" id="UP000321046">
    <property type="component" value="Unassembled WGS sequence"/>
</dbReference>
<dbReference type="AlphaFoldDB" id="A0A5C6XCM9"/>
<sequence>MNIALWILQGLLAVHTLIGAVWKFTNTEQAVPSIRALPHGVWRAMSLVEIVLAIGLVIPALKPSLAPLAIVAALGVAAEMLLMSGLHLAGDASDHSPMYYWLVVAALCVFIALGRMLIAPL</sequence>
<evidence type="ECO:0000256" key="3">
    <source>
        <dbReference type="ARBA" id="ARBA00022989"/>
    </source>
</evidence>
<comment type="subcellular location">
    <subcellularLocation>
        <location evidence="1">Membrane</location>
        <topology evidence="1">Multi-pass membrane protein</topology>
    </subcellularLocation>
</comment>
<evidence type="ECO:0000256" key="5">
    <source>
        <dbReference type="SAM" id="Phobius"/>
    </source>
</evidence>
<dbReference type="RefSeq" id="WP_146973552.1">
    <property type="nucleotide sequence ID" value="NZ_VOSL01000025.1"/>
</dbReference>
<comment type="caution">
    <text evidence="6">The sequence shown here is derived from an EMBL/GenBank/DDBJ whole genome shotgun (WGS) entry which is preliminary data.</text>
</comment>
<feature type="transmembrane region" description="Helical" evidence="5">
    <location>
        <begin position="68"/>
        <end position="86"/>
    </location>
</feature>
<feature type="transmembrane region" description="Helical" evidence="5">
    <location>
        <begin position="98"/>
        <end position="118"/>
    </location>
</feature>
<feature type="transmembrane region" description="Helical" evidence="5">
    <location>
        <begin position="43"/>
        <end position="61"/>
    </location>
</feature>
<dbReference type="GO" id="GO:0016020">
    <property type="term" value="C:membrane"/>
    <property type="evidence" value="ECO:0007669"/>
    <property type="project" value="UniProtKB-SubCell"/>
</dbReference>
<gene>
    <name evidence="6" type="ORF">FRC96_05740</name>
</gene>
<dbReference type="OrthoDB" id="3790625at2"/>
<dbReference type="InterPro" id="IPR032808">
    <property type="entry name" value="DoxX"/>
</dbReference>
<keyword evidence="2 5" id="KW-0812">Transmembrane</keyword>
<evidence type="ECO:0008006" key="8">
    <source>
        <dbReference type="Google" id="ProtNLM"/>
    </source>
</evidence>
<protein>
    <recommendedName>
        <fullName evidence="8">DoxX family protein</fullName>
    </recommendedName>
</protein>
<evidence type="ECO:0000256" key="1">
    <source>
        <dbReference type="ARBA" id="ARBA00004141"/>
    </source>
</evidence>
<keyword evidence="3 5" id="KW-1133">Transmembrane helix</keyword>
<evidence type="ECO:0000256" key="4">
    <source>
        <dbReference type="ARBA" id="ARBA00023136"/>
    </source>
</evidence>
<name>A0A5C6XCM9_9DELT</name>
<evidence type="ECO:0000313" key="7">
    <source>
        <dbReference type="Proteomes" id="UP000321046"/>
    </source>
</evidence>
<evidence type="ECO:0000256" key="2">
    <source>
        <dbReference type="ARBA" id="ARBA00022692"/>
    </source>
</evidence>
<reference evidence="6 7" key="1">
    <citation type="submission" date="2019-08" db="EMBL/GenBank/DDBJ databases">
        <title>Bradymonadales sp. TMQ2.</title>
        <authorList>
            <person name="Liang Q."/>
        </authorList>
    </citation>
    <scope>NUCLEOTIDE SEQUENCE [LARGE SCALE GENOMIC DNA]</scope>
    <source>
        <strain evidence="6 7">TMQ2</strain>
    </source>
</reference>
<dbReference type="EMBL" id="VOSL01000025">
    <property type="protein sequence ID" value="TXD39773.1"/>
    <property type="molecule type" value="Genomic_DNA"/>
</dbReference>
<dbReference type="Pfam" id="PF13564">
    <property type="entry name" value="DoxX_2"/>
    <property type="match status" value="1"/>
</dbReference>
<proteinExistence type="predicted"/>